<dbReference type="KEGG" id="sia:M1425_1830"/>
<accession>C3MXP1</accession>
<feature type="domain" description="C2H2-type" evidence="1">
    <location>
        <begin position="2"/>
        <end position="25"/>
    </location>
</feature>
<dbReference type="HOGENOM" id="CLU_2581578_0_0_2"/>
<dbReference type="Pfam" id="PF00096">
    <property type="entry name" value="zf-C2H2"/>
    <property type="match status" value="1"/>
</dbReference>
<evidence type="ECO:0000259" key="1">
    <source>
        <dbReference type="SMART" id="SM00355"/>
    </source>
</evidence>
<reference evidence="2 3" key="1">
    <citation type="journal article" date="2009" name="Proc. Natl. Acad. Sci. U.S.A.">
        <title>Biogeography of the Sulfolobus islandicus pan-genome.</title>
        <authorList>
            <person name="Reno M.L."/>
            <person name="Held N.L."/>
            <person name="Fields C.J."/>
            <person name="Burke P.V."/>
            <person name="Whitaker R.J."/>
        </authorList>
    </citation>
    <scope>NUCLEOTIDE SEQUENCE [LARGE SCALE GENOMIC DNA]</scope>
    <source>
        <strain evidence="3">M.14.25 / Kamchatka #1</strain>
    </source>
</reference>
<evidence type="ECO:0000313" key="2">
    <source>
        <dbReference type="EMBL" id="ACP38575.1"/>
    </source>
</evidence>
<protein>
    <submittedName>
        <fullName evidence="2">Zinc finger C2H2-type domain protein</fullName>
    </submittedName>
</protein>
<dbReference type="EMBL" id="CP001400">
    <property type="protein sequence ID" value="ACP38575.1"/>
    <property type="molecule type" value="Genomic_DNA"/>
</dbReference>
<dbReference type="AlphaFoldDB" id="C3MXP1"/>
<name>C3MXP1_SACI4</name>
<dbReference type="SMART" id="SM00355">
    <property type="entry name" value="ZnF_C2H2"/>
    <property type="match status" value="1"/>
</dbReference>
<evidence type="ECO:0000313" key="3">
    <source>
        <dbReference type="Proteomes" id="UP000001350"/>
    </source>
</evidence>
<gene>
    <name evidence="2" type="ordered locus">M1425_1830</name>
</gene>
<dbReference type="Proteomes" id="UP000001350">
    <property type="component" value="Chromosome"/>
</dbReference>
<proteinExistence type="predicted"/>
<sequence>MFRCPICGFTTIRLFALKQHTRRNHVLNKCPVCNNSYVRLNQHFYNKYDIDHLVYCYLFTTYKLPKSVRLAIKRKLEVGQ</sequence>
<dbReference type="InterPro" id="IPR013087">
    <property type="entry name" value="Znf_C2H2_type"/>
</dbReference>
<organism evidence="2 3">
    <name type="scientific">Saccharolobus islandicus (strain M.14.25 / Kamchatka #1)</name>
    <name type="common">Sulfolobus islandicus</name>
    <dbReference type="NCBI Taxonomy" id="427317"/>
    <lineage>
        <taxon>Archaea</taxon>
        <taxon>Thermoproteota</taxon>
        <taxon>Thermoprotei</taxon>
        <taxon>Sulfolobales</taxon>
        <taxon>Sulfolobaceae</taxon>
        <taxon>Saccharolobus</taxon>
    </lineage>
</organism>